<keyword evidence="1" id="KW-0175">Coiled coil</keyword>
<protein>
    <submittedName>
        <fullName evidence="2">Uncharacterized protein</fullName>
    </submittedName>
</protein>
<proteinExistence type="predicted"/>
<gene>
    <name evidence="2" type="ORF">A11Q_2580</name>
</gene>
<feature type="coiled-coil region" evidence="1">
    <location>
        <begin position="135"/>
        <end position="183"/>
    </location>
</feature>
<evidence type="ECO:0000313" key="2">
    <source>
        <dbReference type="EMBL" id="AGH96796.1"/>
    </source>
</evidence>
<accession>M4VFG7</accession>
<keyword evidence="3" id="KW-1185">Reference proteome</keyword>
<name>M4VFG7_9BACT</name>
<evidence type="ECO:0000313" key="3">
    <source>
        <dbReference type="Proteomes" id="UP000012040"/>
    </source>
</evidence>
<dbReference type="STRING" id="1184267.A11Q_2580"/>
<dbReference type="HOGENOM" id="CLU_1640488_0_0_7"/>
<dbReference type="EMBL" id="CP003537">
    <property type="protein sequence ID" value="AGH96796.1"/>
    <property type="molecule type" value="Genomic_DNA"/>
</dbReference>
<dbReference type="PATRIC" id="fig|1184267.3.peg.2608"/>
<dbReference type="AlphaFoldDB" id="M4VFG7"/>
<reference evidence="2 3" key="1">
    <citation type="journal article" date="2013" name="ISME J.">
        <title>By their genes ye shall know them: genomic signatures of predatory bacteria.</title>
        <authorList>
            <person name="Pasternak Z."/>
            <person name="Pietrokovski S."/>
            <person name="Rotem O."/>
            <person name="Gophna U."/>
            <person name="Lurie-Weinberger M.N."/>
            <person name="Jurkevitch E."/>
        </authorList>
    </citation>
    <scope>NUCLEOTIDE SEQUENCE [LARGE SCALE GENOMIC DNA]</scope>
    <source>
        <strain evidence="2 3">JSS</strain>
    </source>
</reference>
<dbReference type="Proteomes" id="UP000012040">
    <property type="component" value="Chromosome"/>
</dbReference>
<sequence length="184" mass="20397">MTTAGWLPLAEYSIKHQVSISTLRRRIKADDIKFRFQDGKYFLYDQTMRQASQHDLKQEAIKSAPPAMAHRPSLRSEIQSVVSNTVASSPMMTGSLLATSSAPAPVKMEATARTEAPAGATSGLEPGESVISAANKLLTDLKKAYTQVLQEKEEQILQLREEVVDLKTLIKVLESENSRLRDLR</sequence>
<organism evidence="2 3">
    <name type="scientific">Pseudobdellovibrio exovorus JSS</name>
    <dbReference type="NCBI Taxonomy" id="1184267"/>
    <lineage>
        <taxon>Bacteria</taxon>
        <taxon>Pseudomonadati</taxon>
        <taxon>Bdellovibrionota</taxon>
        <taxon>Bdellovibrionia</taxon>
        <taxon>Bdellovibrionales</taxon>
        <taxon>Pseudobdellovibrionaceae</taxon>
        <taxon>Pseudobdellovibrio</taxon>
    </lineage>
</organism>
<dbReference type="RefSeq" id="WP_015471286.1">
    <property type="nucleotide sequence ID" value="NC_020813.1"/>
</dbReference>
<dbReference type="eggNOG" id="ENOG5032IRH">
    <property type="taxonomic scope" value="Bacteria"/>
</dbReference>
<dbReference type="KEGG" id="bex:A11Q_2580"/>
<evidence type="ECO:0000256" key="1">
    <source>
        <dbReference type="SAM" id="Coils"/>
    </source>
</evidence>